<evidence type="ECO:0000313" key="3">
    <source>
        <dbReference type="Proteomes" id="UP000599437"/>
    </source>
</evidence>
<protein>
    <recommendedName>
        <fullName evidence="1">4Fe-4S Wbl-type domain-containing protein</fullName>
    </recommendedName>
</protein>
<proteinExistence type="predicted"/>
<sequence length="135" mass="14471">MSAVGGVPSLPEGWVAARPVGDWLDRLWEHEDLAPAPVVRRERSGGAACMGVDPKVFYPKSWEQTAGAAVPSEPERAALDYCDGCPALARCLSEDLTDSSTPSQILGVRGGMRQADRRALHVRLFGKRAKNGASK</sequence>
<feature type="domain" description="4Fe-4S Wbl-type" evidence="1">
    <location>
        <begin position="48"/>
        <end position="119"/>
    </location>
</feature>
<comment type="caution">
    <text evidence="2">The sequence shown here is derived from an EMBL/GenBank/DDBJ whole genome shotgun (WGS) entry which is preliminary data.</text>
</comment>
<dbReference type="Pfam" id="PF02467">
    <property type="entry name" value="Whib"/>
    <property type="match status" value="1"/>
</dbReference>
<name>A0ABQ3ED33_9ACTN</name>
<organism evidence="2 3">
    <name type="scientific">Streptomyces chryseus</name>
    <dbReference type="NCBI Taxonomy" id="68186"/>
    <lineage>
        <taxon>Bacteria</taxon>
        <taxon>Bacillati</taxon>
        <taxon>Actinomycetota</taxon>
        <taxon>Actinomycetes</taxon>
        <taxon>Kitasatosporales</taxon>
        <taxon>Streptomycetaceae</taxon>
        <taxon>Streptomyces</taxon>
    </lineage>
</organism>
<keyword evidence="3" id="KW-1185">Reference proteome</keyword>
<gene>
    <name evidence="2" type="ORF">GCM10010346_63110</name>
</gene>
<evidence type="ECO:0000313" key="2">
    <source>
        <dbReference type="EMBL" id="GHB31115.1"/>
    </source>
</evidence>
<dbReference type="Proteomes" id="UP000599437">
    <property type="component" value="Unassembled WGS sequence"/>
</dbReference>
<dbReference type="RefSeq" id="WP_138894991.1">
    <property type="nucleotide sequence ID" value="NZ_BMVO01000039.1"/>
</dbReference>
<reference evidence="3" key="1">
    <citation type="journal article" date="2019" name="Int. J. Syst. Evol. Microbiol.">
        <title>The Global Catalogue of Microorganisms (GCM) 10K type strain sequencing project: providing services to taxonomists for standard genome sequencing and annotation.</title>
        <authorList>
            <consortium name="The Broad Institute Genomics Platform"/>
            <consortium name="The Broad Institute Genome Sequencing Center for Infectious Disease"/>
            <person name="Wu L."/>
            <person name="Ma J."/>
        </authorList>
    </citation>
    <scope>NUCLEOTIDE SEQUENCE [LARGE SCALE GENOMIC DNA]</scope>
    <source>
        <strain evidence="3">JCM 4737</strain>
    </source>
</reference>
<dbReference type="InterPro" id="IPR034768">
    <property type="entry name" value="4FE4S_WBL"/>
</dbReference>
<dbReference type="PROSITE" id="PS51674">
    <property type="entry name" value="4FE4S_WBL"/>
    <property type="match status" value="1"/>
</dbReference>
<evidence type="ECO:0000259" key="1">
    <source>
        <dbReference type="PROSITE" id="PS51674"/>
    </source>
</evidence>
<accession>A0ABQ3ED33</accession>
<dbReference type="EMBL" id="BMVO01000039">
    <property type="protein sequence ID" value="GHB31115.1"/>
    <property type="molecule type" value="Genomic_DNA"/>
</dbReference>